<dbReference type="InterPro" id="IPR036188">
    <property type="entry name" value="FAD/NAD-bd_sf"/>
</dbReference>
<dbReference type="RefSeq" id="WP_188529610.1">
    <property type="nucleotide sequence ID" value="NZ_BMGI01000006.1"/>
</dbReference>
<dbReference type="PANTHER" id="PTHR13847:SF281">
    <property type="entry name" value="FAD DEPENDENT OXIDOREDUCTASE DOMAIN-CONTAINING PROTEIN"/>
    <property type="match status" value="1"/>
</dbReference>
<evidence type="ECO:0000313" key="3">
    <source>
        <dbReference type="EMBL" id="GGD45374.1"/>
    </source>
</evidence>
<keyword evidence="1" id="KW-0560">Oxidoreductase</keyword>
<dbReference type="Gene3D" id="3.30.9.10">
    <property type="entry name" value="D-Amino Acid Oxidase, subunit A, domain 2"/>
    <property type="match status" value="1"/>
</dbReference>
<dbReference type="EMBL" id="BMGI01000006">
    <property type="protein sequence ID" value="GGD45374.1"/>
    <property type="molecule type" value="Genomic_DNA"/>
</dbReference>
<reference evidence="4" key="1">
    <citation type="journal article" date="2019" name="Int. J. Syst. Evol. Microbiol.">
        <title>The Global Catalogue of Microorganisms (GCM) 10K type strain sequencing project: providing services to taxonomists for standard genome sequencing and annotation.</title>
        <authorList>
            <consortium name="The Broad Institute Genomics Platform"/>
            <consortium name="The Broad Institute Genome Sequencing Center for Infectious Disease"/>
            <person name="Wu L."/>
            <person name="Ma J."/>
        </authorList>
    </citation>
    <scope>NUCLEOTIDE SEQUENCE [LARGE SCALE GENOMIC DNA]</scope>
    <source>
        <strain evidence="4">CGMCC 1.12922</strain>
    </source>
</reference>
<organism evidence="3 4">
    <name type="scientific">Sinisalibacter lacisalsi</name>
    <dbReference type="NCBI Taxonomy" id="1526570"/>
    <lineage>
        <taxon>Bacteria</taxon>
        <taxon>Pseudomonadati</taxon>
        <taxon>Pseudomonadota</taxon>
        <taxon>Alphaproteobacteria</taxon>
        <taxon>Rhodobacterales</taxon>
        <taxon>Roseobacteraceae</taxon>
        <taxon>Sinisalibacter</taxon>
    </lineage>
</organism>
<dbReference type="Pfam" id="PF01266">
    <property type="entry name" value="DAO"/>
    <property type="match status" value="1"/>
</dbReference>
<evidence type="ECO:0000256" key="1">
    <source>
        <dbReference type="ARBA" id="ARBA00023002"/>
    </source>
</evidence>
<dbReference type="Gene3D" id="3.50.50.60">
    <property type="entry name" value="FAD/NAD(P)-binding domain"/>
    <property type="match status" value="1"/>
</dbReference>
<accession>A0ABQ1QTI6</accession>
<sequence length="436" mass="46904">MARLDILTANDRPGEYPQSYYAATAEALAPFPKAEGEISCDVAVIGGGYTGLSAALHLAEAGLDVVVLEAHRVGFGASGRNGGQVHPGQRVDQDGLERMVGREMARGLWDLAVESVDLAVDLAGKHAPGAGFVPGLIHADHKARFVRHSHDYAEKLARDYGYDRIRPLGQAEIREKVGSDAYFGGVIDMGGGHLHPLNYALGLARAARDAGARIFENSRVDWVAETDPVRLGANGAKITARHLLWAANGYLGHMDRRIAAKVMPINNFILATEPLDDAMVQSLIPGNEAVSDSKFVINYFRLSQDRRMLFGGGESYGYRFPADIAAKARKPMLEIFPQLAAARIDHAWGGTLGITVNRMPHFERIAGNILTAGGYSGHGVAMATLGGKIAAEAIKGQAGRFDLMARVPTHKFPGGVALRTPLLVLAMVWFSLRDRL</sequence>
<gene>
    <name evidence="3" type="ORF">GCM10011358_31400</name>
</gene>
<comment type="caution">
    <text evidence="3">The sequence shown here is derived from an EMBL/GenBank/DDBJ whole genome shotgun (WGS) entry which is preliminary data.</text>
</comment>
<keyword evidence="4" id="KW-1185">Reference proteome</keyword>
<evidence type="ECO:0000313" key="4">
    <source>
        <dbReference type="Proteomes" id="UP000617355"/>
    </source>
</evidence>
<proteinExistence type="predicted"/>
<feature type="domain" description="FAD dependent oxidoreductase" evidence="2">
    <location>
        <begin position="41"/>
        <end position="392"/>
    </location>
</feature>
<name>A0ABQ1QTI6_9RHOB</name>
<dbReference type="PANTHER" id="PTHR13847">
    <property type="entry name" value="SARCOSINE DEHYDROGENASE-RELATED"/>
    <property type="match status" value="1"/>
</dbReference>
<dbReference type="InterPro" id="IPR006076">
    <property type="entry name" value="FAD-dep_OxRdtase"/>
</dbReference>
<evidence type="ECO:0000259" key="2">
    <source>
        <dbReference type="Pfam" id="PF01266"/>
    </source>
</evidence>
<protein>
    <submittedName>
        <fullName evidence="3">Gamma-glutamylputrescine oxidase</fullName>
    </submittedName>
</protein>
<dbReference type="SUPFAM" id="SSF51971">
    <property type="entry name" value="Nucleotide-binding domain"/>
    <property type="match status" value="1"/>
</dbReference>
<dbReference type="Proteomes" id="UP000617355">
    <property type="component" value="Unassembled WGS sequence"/>
</dbReference>